<evidence type="ECO:0000313" key="3">
    <source>
        <dbReference type="Proteomes" id="UP000654075"/>
    </source>
</evidence>
<dbReference type="Gene3D" id="1.25.40.10">
    <property type="entry name" value="Tetratricopeptide repeat domain"/>
    <property type="match status" value="2"/>
</dbReference>
<dbReference type="Proteomes" id="UP000654075">
    <property type="component" value="Unassembled WGS sequence"/>
</dbReference>
<keyword evidence="3" id="KW-1185">Reference proteome</keyword>
<evidence type="ECO:0008006" key="4">
    <source>
        <dbReference type="Google" id="ProtNLM"/>
    </source>
</evidence>
<dbReference type="NCBIfam" id="TIGR00756">
    <property type="entry name" value="PPR"/>
    <property type="match status" value="1"/>
</dbReference>
<organism evidence="2 3">
    <name type="scientific">Polarella glacialis</name>
    <name type="common">Dinoflagellate</name>
    <dbReference type="NCBI Taxonomy" id="89957"/>
    <lineage>
        <taxon>Eukaryota</taxon>
        <taxon>Sar</taxon>
        <taxon>Alveolata</taxon>
        <taxon>Dinophyceae</taxon>
        <taxon>Suessiales</taxon>
        <taxon>Suessiaceae</taxon>
        <taxon>Polarella</taxon>
    </lineage>
</organism>
<sequence length="506" mass="54365">WNSGLAAASSSKTEGGWLLALELLRERLDLALVAPGKKEHVVPREGDGFFVAAESLSSREAQVQAQEQQQQRQLFRPDVYSHNAVLLACARAKRWGRALALLRDMRVVWRLRPDLVSFNTALSSFPLVVVPEEASEASSVALLPGRHPLGAEALLLDAMRCAGVAPDATSWAAVLLGAAFRRWDLALALLLGPGPAARPGPGSRSRKRRATEQEELAIRPDVVTFNAAICNGGQLERASGLRSQMSALRLAPNAVTFRCIAVSTLHRFCVRGDRLRVMQRRRTEPNAVTYKMALASCSGVEGSVEGELSLRDALVGEAPRLAALIERTIYRPLLEPELLRRDLTSPFPFPFRVESLLGERANALDVFSLGERLTHAAICELGLAAASEAVGEAQFSSASGTRAGNNEPAASSIAAWLSYDLCSETADSELRQVRAEGKLVRFSRAAAAQSAAASHEGYANRPGPPPLRFLHGDHSVGGHCEMVALTEVAAAAEQLATKPSLVTGWV</sequence>
<evidence type="ECO:0000313" key="2">
    <source>
        <dbReference type="EMBL" id="CAE8638461.1"/>
    </source>
</evidence>
<keyword evidence="1" id="KW-0677">Repeat</keyword>
<reference evidence="2" key="1">
    <citation type="submission" date="2021-02" db="EMBL/GenBank/DDBJ databases">
        <authorList>
            <person name="Dougan E. K."/>
            <person name="Rhodes N."/>
            <person name="Thang M."/>
            <person name="Chan C."/>
        </authorList>
    </citation>
    <scope>NUCLEOTIDE SEQUENCE</scope>
</reference>
<gene>
    <name evidence="2" type="ORF">PGLA1383_LOCUS53637</name>
</gene>
<dbReference type="InterPro" id="IPR002885">
    <property type="entry name" value="PPR_rpt"/>
</dbReference>
<evidence type="ECO:0000256" key="1">
    <source>
        <dbReference type="ARBA" id="ARBA00022737"/>
    </source>
</evidence>
<accession>A0A813HLX6</accession>
<proteinExistence type="predicted"/>
<dbReference type="InterPro" id="IPR011990">
    <property type="entry name" value="TPR-like_helical_dom_sf"/>
</dbReference>
<protein>
    <recommendedName>
        <fullName evidence="4">Pentatricopeptide repeat-containing protein</fullName>
    </recommendedName>
</protein>
<dbReference type="PANTHER" id="PTHR47942:SF63">
    <property type="entry name" value="PENTATRICOPEPTIDE REPEAT-CONTAINING PROTEIN"/>
    <property type="match status" value="1"/>
</dbReference>
<name>A0A813HLX6_POLGL</name>
<feature type="non-terminal residue" evidence="2">
    <location>
        <position position="1"/>
    </location>
</feature>
<dbReference type="AlphaFoldDB" id="A0A813HLX6"/>
<comment type="caution">
    <text evidence="2">The sequence shown here is derived from an EMBL/GenBank/DDBJ whole genome shotgun (WGS) entry which is preliminary data.</text>
</comment>
<dbReference type="PANTHER" id="PTHR47942">
    <property type="entry name" value="TETRATRICOPEPTIDE REPEAT (TPR)-LIKE SUPERFAMILY PROTEIN-RELATED"/>
    <property type="match status" value="1"/>
</dbReference>
<dbReference type="Pfam" id="PF13812">
    <property type="entry name" value="PPR_3"/>
    <property type="match status" value="1"/>
</dbReference>
<dbReference type="EMBL" id="CAJNNV010031969">
    <property type="protein sequence ID" value="CAE8638461.1"/>
    <property type="molecule type" value="Genomic_DNA"/>
</dbReference>
<dbReference type="InterPro" id="IPR051222">
    <property type="entry name" value="PPR/CCM1_RNA-binding"/>
</dbReference>